<accession>A0A1A9AF46</accession>
<evidence type="ECO:0000313" key="2">
    <source>
        <dbReference type="Proteomes" id="UP000078555"/>
    </source>
</evidence>
<dbReference type="EMBL" id="FLRD01000571">
    <property type="protein sequence ID" value="SBT54811.1"/>
    <property type="molecule type" value="Genomic_DNA"/>
</dbReference>
<gene>
    <name evidence="1" type="ORF">POVWA1_067060</name>
</gene>
<dbReference type="Proteomes" id="UP000078555">
    <property type="component" value="Unassembled WGS sequence"/>
</dbReference>
<evidence type="ECO:0000313" key="1">
    <source>
        <dbReference type="EMBL" id="SBT54811.1"/>
    </source>
</evidence>
<reference evidence="2" key="1">
    <citation type="submission" date="2016-05" db="EMBL/GenBank/DDBJ databases">
        <authorList>
            <person name="Naeem Raeece"/>
        </authorList>
    </citation>
    <scope>NUCLEOTIDE SEQUENCE [LARGE SCALE GENOMIC DNA]</scope>
</reference>
<proteinExistence type="predicted"/>
<dbReference type="InterPro" id="IPR008780">
    <property type="entry name" value="Plasmodium_Vir"/>
</dbReference>
<keyword evidence="2" id="KW-1185">Reference proteome</keyword>
<name>A0A1A9AF46_PLAOA</name>
<protein>
    <submittedName>
        <fullName evidence="1">PIR Superfamily Protein</fullName>
    </submittedName>
</protein>
<organism evidence="1 2">
    <name type="scientific">Plasmodium ovale wallikeri</name>
    <dbReference type="NCBI Taxonomy" id="864142"/>
    <lineage>
        <taxon>Eukaryota</taxon>
        <taxon>Sar</taxon>
        <taxon>Alveolata</taxon>
        <taxon>Apicomplexa</taxon>
        <taxon>Aconoidasida</taxon>
        <taxon>Haemosporida</taxon>
        <taxon>Plasmodiidae</taxon>
        <taxon>Plasmodium</taxon>
        <taxon>Plasmodium (Plasmodium)</taxon>
    </lineage>
</organism>
<sequence length="337" mass="38971">MVTQEDPDITGLNSNVIYSKLDRASNDYINHKNPFWNTVIKFHPFNKLKIFDVIAKGSLYIASLNNENIFYDQRWNYLYFWAGSKVLQSSESSSFSDIMELINTVKGYIDNQNKYNDDMLKISTDKFNDLKKIYDYLESYKSILAKINYKDAPCTSAYRDYVTKAYDFYIEQKTQCKENTTDIYCKLVNHFVGNYVKNNITKLTCTGTKPVEVHHAVRSPQGLHGSDDLSLELSSRREESNAMLTPYGGISPSTGSTNVTSFVFPLLGTLSMLFVFFKFSPLGSWIYDSILKKKIIRNYEQEEEQEILENPCAYLHTDFQENEHHIAYHSGKINENI</sequence>
<dbReference type="Pfam" id="PF05795">
    <property type="entry name" value="Plasmodium_Vir"/>
    <property type="match status" value="1"/>
</dbReference>
<dbReference type="AlphaFoldDB" id="A0A1A9AF46"/>